<feature type="domain" description="RRM" evidence="4">
    <location>
        <begin position="270"/>
        <end position="348"/>
    </location>
</feature>
<feature type="compositionally biased region" description="Low complexity" evidence="3">
    <location>
        <begin position="41"/>
        <end position="68"/>
    </location>
</feature>
<evidence type="ECO:0000256" key="1">
    <source>
        <dbReference type="ARBA" id="ARBA00022884"/>
    </source>
</evidence>
<dbReference type="CDD" id="cd12349">
    <property type="entry name" value="RRM2_SHARP"/>
    <property type="match status" value="1"/>
</dbReference>
<dbReference type="InterPro" id="IPR035979">
    <property type="entry name" value="RBD_domain_sf"/>
</dbReference>
<dbReference type="FunFam" id="3.30.70.330:FF:000088">
    <property type="entry name" value="msx2-interacting protein-like isoform X1"/>
    <property type="match status" value="1"/>
</dbReference>
<proteinExistence type="predicted"/>
<dbReference type="EMBL" id="KZ308370">
    <property type="protein sequence ID" value="KAG8228387.1"/>
    <property type="molecule type" value="Genomic_DNA"/>
</dbReference>
<comment type="caution">
    <text evidence="5">The sequence shown here is derived from an EMBL/GenBank/DDBJ whole genome shotgun (WGS) entry which is preliminary data.</text>
</comment>
<evidence type="ECO:0000313" key="5">
    <source>
        <dbReference type="EMBL" id="KAG8228387.1"/>
    </source>
</evidence>
<name>A0A8K0K620_LADFU</name>
<reference evidence="5" key="2">
    <citation type="submission" date="2017-10" db="EMBL/GenBank/DDBJ databases">
        <title>Ladona fulva Genome sequencing and assembly.</title>
        <authorList>
            <person name="Murali S."/>
            <person name="Richards S."/>
            <person name="Bandaranaike D."/>
            <person name="Bellair M."/>
            <person name="Blankenburg K."/>
            <person name="Chao H."/>
            <person name="Dinh H."/>
            <person name="Doddapaneni H."/>
            <person name="Dugan-Rocha S."/>
            <person name="Elkadiri S."/>
            <person name="Gnanaolivu R."/>
            <person name="Hernandez B."/>
            <person name="Skinner E."/>
            <person name="Javaid M."/>
            <person name="Lee S."/>
            <person name="Li M."/>
            <person name="Ming W."/>
            <person name="Munidasa M."/>
            <person name="Muniz J."/>
            <person name="Nguyen L."/>
            <person name="Hughes D."/>
            <person name="Osuji N."/>
            <person name="Pu L.-L."/>
            <person name="Puazo M."/>
            <person name="Qu C."/>
            <person name="Quiroz J."/>
            <person name="Raj R."/>
            <person name="Weissenberger G."/>
            <person name="Xin Y."/>
            <person name="Zou X."/>
            <person name="Han Y."/>
            <person name="Worley K."/>
            <person name="Muzny D."/>
            <person name="Gibbs R."/>
        </authorList>
    </citation>
    <scope>NUCLEOTIDE SEQUENCE</scope>
    <source>
        <strain evidence="5">Sampled in the wild</strain>
    </source>
</reference>
<dbReference type="Pfam" id="PF00076">
    <property type="entry name" value="RRM_1"/>
    <property type="match status" value="1"/>
</dbReference>
<dbReference type="PANTHER" id="PTHR23189">
    <property type="entry name" value="RNA RECOGNITION MOTIF-CONTAINING"/>
    <property type="match status" value="1"/>
</dbReference>
<feature type="compositionally biased region" description="Basic residues" evidence="3">
    <location>
        <begin position="97"/>
        <end position="120"/>
    </location>
</feature>
<dbReference type="AlphaFoldDB" id="A0A8K0K620"/>
<dbReference type="PROSITE" id="PS50102">
    <property type="entry name" value="RRM"/>
    <property type="match status" value="2"/>
</dbReference>
<accession>A0A8K0K620</accession>
<dbReference type="GO" id="GO:0003723">
    <property type="term" value="F:RNA binding"/>
    <property type="evidence" value="ECO:0007669"/>
    <property type="project" value="UniProtKB-UniRule"/>
</dbReference>
<feature type="domain" description="RRM" evidence="4">
    <location>
        <begin position="372"/>
        <end position="447"/>
    </location>
</feature>
<dbReference type="Gene3D" id="3.30.70.330">
    <property type="match status" value="2"/>
</dbReference>
<keyword evidence="6" id="KW-1185">Reference proteome</keyword>
<dbReference type="Proteomes" id="UP000792457">
    <property type="component" value="Unassembled WGS sequence"/>
</dbReference>
<dbReference type="InterPro" id="IPR034174">
    <property type="entry name" value="SHARP_RRM3"/>
</dbReference>
<dbReference type="InterPro" id="IPR012677">
    <property type="entry name" value="Nucleotide-bd_a/b_plait_sf"/>
</dbReference>
<feature type="compositionally biased region" description="Low complexity" evidence="3">
    <location>
        <begin position="137"/>
        <end position="169"/>
    </location>
</feature>
<dbReference type="SMART" id="SM00360">
    <property type="entry name" value="RRM"/>
    <property type="match status" value="2"/>
</dbReference>
<gene>
    <name evidence="5" type="ORF">J437_LFUL008237</name>
</gene>
<dbReference type="InterPro" id="IPR034173">
    <property type="entry name" value="SHARP_RRM2"/>
</dbReference>
<feature type="region of interest" description="Disordered" evidence="3">
    <location>
        <begin position="1"/>
        <end position="226"/>
    </location>
</feature>
<protein>
    <recommendedName>
        <fullName evidence="4">RRM domain-containing protein</fullName>
    </recommendedName>
</protein>
<organism evidence="5 6">
    <name type="scientific">Ladona fulva</name>
    <name type="common">Scarce chaser dragonfly</name>
    <name type="synonym">Libellula fulva</name>
    <dbReference type="NCBI Taxonomy" id="123851"/>
    <lineage>
        <taxon>Eukaryota</taxon>
        <taxon>Metazoa</taxon>
        <taxon>Ecdysozoa</taxon>
        <taxon>Arthropoda</taxon>
        <taxon>Hexapoda</taxon>
        <taxon>Insecta</taxon>
        <taxon>Pterygota</taxon>
        <taxon>Palaeoptera</taxon>
        <taxon>Odonata</taxon>
        <taxon>Epiprocta</taxon>
        <taxon>Anisoptera</taxon>
        <taxon>Libelluloidea</taxon>
        <taxon>Libellulidae</taxon>
        <taxon>Ladona</taxon>
    </lineage>
</organism>
<dbReference type="SUPFAM" id="SSF54928">
    <property type="entry name" value="RNA-binding domain, RBD"/>
    <property type="match status" value="2"/>
</dbReference>
<keyword evidence="1 2" id="KW-0694">RNA-binding</keyword>
<dbReference type="OrthoDB" id="7613572at2759"/>
<evidence type="ECO:0000256" key="3">
    <source>
        <dbReference type="SAM" id="MobiDB-lite"/>
    </source>
</evidence>
<evidence type="ECO:0000313" key="6">
    <source>
        <dbReference type="Proteomes" id="UP000792457"/>
    </source>
</evidence>
<evidence type="ECO:0000259" key="4">
    <source>
        <dbReference type="PROSITE" id="PS50102"/>
    </source>
</evidence>
<dbReference type="CDD" id="cd12350">
    <property type="entry name" value="RRM3_SHARP"/>
    <property type="match status" value="1"/>
</dbReference>
<evidence type="ECO:0000256" key="2">
    <source>
        <dbReference type="PROSITE-ProRule" id="PRU00176"/>
    </source>
</evidence>
<feature type="compositionally biased region" description="Low complexity" evidence="3">
    <location>
        <begin position="178"/>
        <end position="222"/>
    </location>
</feature>
<dbReference type="InterPro" id="IPR000504">
    <property type="entry name" value="RRM_dom"/>
</dbReference>
<reference evidence="5" key="1">
    <citation type="submission" date="2013-04" db="EMBL/GenBank/DDBJ databases">
        <authorList>
            <person name="Qu J."/>
            <person name="Murali S.C."/>
            <person name="Bandaranaike D."/>
            <person name="Bellair M."/>
            <person name="Blankenburg K."/>
            <person name="Chao H."/>
            <person name="Dinh H."/>
            <person name="Doddapaneni H."/>
            <person name="Downs B."/>
            <person name="Dugan-Rocha S."/>
            <person name="Elkadiri S."/>
            <person name="Gnanaolivu R.D."/>
            <person name="Hernandez B."/>
            <person name="Javaid M."/>
            <person name="Jayaseelan J.C."/>
            <person name="Lee S."/>
            <person name="Li M."/>
            <person name="Ming W."/>
            <person name="Munidasa M."/>
            <person name="Muniz J."/>
            <person name="Nguyen L."/>
            <person name="Ongeri F."/>
            <person name="Osuji N."/>
            <person name="Pu L.-L."/>
            <person name="Puazo M."/>
            <person name="Qu C."/>
            <person name="Quiroz J."/>
            <person name="Raj R."/>
            <person name="Weissenberger G."/>
            <person name="Xin Y."/>
            <person name="Zou X."/>
            <person name="Han Y."/>
            <person name="Richards S."/>
            <person name="Worley K."/>
            <person name="Muzny D."/>
            <person name="Gibbs R."/>
        </authorList>
    </citation>
    <scope>NUCLEOTIDE SEQUENCE</scope>
    <source>
        <strain evidence="5">Sampled in the wild</strain>
    </source>
</reference>
<dbReference type="FunFam" id="3.30.70.330:FF:000143">
    <property type="entry name" value="msx2-interacting protein-like isoform X1"/>
    <property type="match status" value="1"/>
</dbReference>
<sequence>MSMIPGLRKPRDVGGWITRGQGPGGGHHRGGNSWSSPFDGGPPSALSQGSSSARYSSVGGSTSGAVSADNVTYGSLSGGSAEDCGVRGRGADGSSASRRHSASSHHRHRHHHRRHRRRTHVPPAPAAPSRKKRPKSSRSASESGSESGRSASSGSRSSRSLSDSSTSSRSGGGGGVTVLGMGSRRGGSRSASSSSCSSPSSRSHSPPHLSSSKSCSPSHQSGVRSGRLGLPLQSAVSAAPHTNNSGSASLVGSGLGVGSQVSHGEDRRPFAICVRNLPARSSDTSLKDGLFHEYKKHGKVTWVKVVGTGGDRYAVVCFKKPEDVEKALEVSRDKLFFGCKIDVAPYEGFDVDDNEFRPYEAELDEFHPKATRTLFIGNLEKDITASELRKHFEQFGEIIEIDIKKQGSVSSYAFCQYADIGSVVKAMRSMDGEHLGNNRIKLGFGKSMPTNCVWVDGISGKYSYLMNGM</sequence>